<dbReference type="Proteomes" id="UP000265200">
    <property type="component" value="Chromosome 21"/>
</dbReference>
<dbReference type="PANTHER" id="PTHR24249">
    <property type="entry name" value="HISTAMINE RECEPTOR-RELATED G-PROTEIN COUPLED RECEPTOR"/>
    <property type="match status" value="1"/>
</dbReference>
<evidence type="ECO:0000256" key="4">
    <source>
        <dbReference type="ARBA" id="ARBA00022989"/>
    </source>
</evidence>
<reference evidence="12" key="3">
    <citation type="submission" date="2025-08" db="UniProtKB">
        <authorList>
            <consortium name="Ensembl"/>
        </authorList>
    </citation>
    <scope>IDENTIFICATION</scope>
    <source>
        <strain evidence="12">HSOK</strain>
    </source>
</reference>
<feature type="domain" description="G-protein coupled receptors family 1 profile" evidence="11">
    <location>
        <begin position="1"/>
        <end position="90"/>
    </location>
</feature>
<evidence type="ECO:0000313" key="13">
    <source>
        <dbReference type="Proteomes" id="UP000265200"/>
    </source>
</evidence>
<keyword evidence="6 10" id="KW-0472">Membrane</keyword>
<reference key="1">
    <citation type="journal article" date="2007" name="Nature">
        <title>The medaka draft genome and insights into vertebrate genome evolution.</title>
        <authorList>
            <person name="Kasahara M."/>
            <person name="Naruse K."/>
            <person name="Sasaki S."/>
            <person name="Nakatani Y."/>
            <person name="Qu W."/>
            <person name="Ahsan B."/>
            <person name="Yamada T."/>
            <person name="Nagayasu Y."/>
            <person name="Doi K."/>
            <person name="Kasai Y."/>
            <person name="Jindo T."/>
            <person name="Kobayashi D."/>
            <person name="Shimada A."/>
            <person name="Toyoda A."/>
            <person name="Kuroki Y."/>
            <person name="Fujiyama A."/>
            <person name="Sasaki T."/>
            <person name="Shimizu A."/>
            <person name="Asakawa S."/>
            <person name="Shimizu N."/>
            <person name="Hashimoto S."/>
            <person name="Yang J."/>
            <person name="Lee Y."/>
            <person name="Matsushima K."/>
            <person name="Sugano S."/>
            <person name="Sakaizumi M."/>
            <person name="Narita T."/>
            <person name="Ohishi K."/>
            <person name="Haga S."/>
            <person name="Ohta F."/>
            <person name="Nomoto H."/>
            <person name="Nogata K."/>
            <person name="Morishita T."/>
            <person name="Endo T."/>
            <person name="Shin-I T."/>
            <person name="Takeda H."/>
            <person name="Morishita S."/>
            <person name="Kohara Y."/>
        </authorList>
    </citation>
    <scope>NUCLEOTIDE SEQUENCE [LARGE SCALE GENOMIC DNA]</scope>
    <source>
        <strain>Hd-rR</strain>
    </source>
</reference>
<keyword evidence="5" id="KW-0297">G-protein coupled receptor</keyword>
<dbReference type="Gene3D" id="1.20.1070.10">
    <property type="entry name" value="Rhodopsin 7-helix transmembrane proteins"/>
    <property type="match status" value="1"/>
</dbReference>
<evidence type="ECO:0000256" key="9">
    <source>
        <dbReference type="SAM" id="MobiDB-lite"/>
    </source>
</evidence>
<dbReference type="PANTHER" id="PTHR24249:SF381">
    <property type="entry name" value="TRACE AMINE ASSOCIATED RECEPTOR 19P-RELATED"/>
    <property type="match status" value="1"/>
</dbReference>
<proteinExistence type="predicted"/>
<evidence type="ECO:0000256" key="5">
    <source>
        <dbReference type="ARBA" id="ARBA00023040"/>
    </source>
</evidence>
<feature type="transmembrane region" description="Helical" evidence="10">
    <location>
        <begin position="70"/>
        <end position="93"/>
    </location>
</feature>
<sequence>NGRGCAVALPKARSMRSHIVSLQSSAHLSVKKSELKAAAALGVVVFMFLVCFCPYFYSNIAGLAYKSSDFLAVFVTLLFYCNSCLNPVIYAFFYPCTAGPRKPAPRGHGRRCKGARTPHQGRGRGQMVLGPTFLAKCVCVYVCLRECVCACVCVYVGMYILRGEGCMY</sequence>
<evidence type="ECO:0000256" key="7">
    <source>
        <dbReference type="ARBA" id="ARBA00023170"/>
    </source>
</evidence>
<dbReference type="PRINTS" id="PR00237">
    <property type="entry name" value="GPCRRHODOPSN"/>
</dbReference>
<dbReference type="InterPro" id="IPR017452">
    <property type="entry name" value="GPCR_Rhodpsn_7TM"/>
</dbReference>
<evidence type="ECO:0000256" key="6">
    <source>
        <dbReference type="ARBA" id="ARBA00023136"/>
    </source>
</evidence>
<comment type="subcellular location">
    <subcellularLocation>
        <location evidence="1">Cell membrane</location>
        <topology evidence="1">Multi-pass membrane protein</topology>
    </subcellularLocation>
</comment>
<dbReference type="AlphaFoldDB" id="A0A3P9HEZ0"/>
<dbReference type="PROSITE" id="PS50262">
    <property type="entry name" value="G_PROTEIN_RECEP_F1_2"/>
    <property type="match status" value="1"/>
</dbReference>
<keyword evidence="3 10" id="KW-0812">Transmembrane</keyword>
<keyword evidence="4 10" id="KW-1133">Transmembrane helix</keyword>
<evidence type="ECO:0000256" key="2">
    <source>
        <dbReference type="ARBA" id="ARBA00022475"/>
    </source>
</evidence>
<dbReference type="GO" id="GO:0004930">
    <property type="term" value="F:G protein-coupled receptor activity"/>
    <property type="evidence" value="ECO:0007669"/>
    <property type="project" value="UniProtKB-KW"/>
</dbReference>
<evidence type="ECO:0000256" key="10">
    <source>
        <dbReference type="SAM" id="Phobius"/>
    </source>
</evidence>
<evidence type="ECO:0000256" key="3">
    <source>
        <dbReference type="ARBA" id="ARBA00022692"/>
    </source>
</evidence>
<dbReference type="GO" id="GO:0005886">
    <property type="term" value="C:plasma membrane"/>
    <property type="evidence" value="ECO:0007669"/>
    <property type="project" value="UniProtKB-SubCell"/>
</dbReference>
<evidence type="ECO:0000256" key="8">
    <source>
        <dbReference type="ARBA" id="ARBA00023224"/>
    </source>
</evidence>
<keyword evidence="8" id="KW-0807">Transducer</keyword>
<protein>
    <recommendedName>
        <fullName evidence="11">G-protein coupled receptors family 1 profile domain-containing protein</fullName>
    </recommendedName>
</protein>
<keyword evidence="7" id="KW-0675">Receptor</keyword>
<evidence type="ECO:0000259" key="11">
    <source>
        <dbReference type="PROSITE" id="PS50262"/>
    </source>
</evidence>
<feature type="region of interest" description="Disordered" evidence="9">
    <location>
        <begin position="101"/>
        <end position="121"/>
    </location>
</feature>
<feature type="transmembrane region" description="Helical" evidence="10">
    <location>
        <begin position="37"/>
        <end position="58"/>
    </location>
</feature>
<organism evidence="12 13">
    <name type="scientific">Oryzias latipes</name>
    <name type="common">Japanese rice fish</name>
    <name type="synonym">Japanese killifish</name>
    <dbReference type="NCBI Taxonomy" id="8090"/>
    <lineage>
        <taxon>Eukaryota</taxon>
        <taxon>Metazoa</taxon>
        <taxon>Chordata</taxon>
        <taxon>Craniata</taxon>
        <taxon>Vertebrata</taxon>
        <taxon>Euteleostomi</taxon>
        <taxon>Actinopterygii</taxon>
        <taxon>Neopterygii</taxon>
        <taxon>Teleostei</taxon>
        <taxon>Neoteleostei</taxon>
        <taxon>Acanthomorphata</taxon>
        <taxon>Ovalentaria</taxon>
        <taxon>Atherinomorphae</taxon>
        <taxon>Beloniformes</taxon>
        <taxon>Adrianichthyidae</taxon>
        <taxon>Oryziinae</taxon>
        <taxon>Oryzias</taxon>
    </lineage>
</organism>
<evidence type="ECO:0000313" key="12">
    <source>
        <dbReference type="Ensembl" id="ENSORLP00015006316.1"/>
    </source>
</evidence>
<dbReference type="InterPro" id="IPR050569">
    <property type="entry name" value="TAAR"/>
</dbReference>
<keyword evidence="2" id="KW-1003">Cell membrane</keyword>
<dbReference type="Pfam" id="PF00001">
    <property type="entry name" value="7tm_1"/>
    <property type="match status" value="1"/>
</dbReference>
<accession>A0A3P9HEZ0</accession>
<name>A0A3P9HEZ0_ORYLA</name>
<dbReference type="SUPFAM" id="SSF81321">
    <property type="entry name" value="Family A G protein-coupled receptor-like"/>
    <property type="match status" value="1"/>
</dbReference>
<dbReference type="Ensembl" id="ENSORLT00015004433.1">
    <property type="protein sequence ID" value="ENSORLP00015006316.1"/>
    <property type="gene ID" value="ENSORLG00015007149.1"/>
</dbReference>
<feature type="compositionally biased region" description="Basic residues" evidence="9">
    <location>
        <begin position="103"/>
        <end position="121"/>
    </location>
</feature>
<reference evidence="12" key="4">
    <citation type="submission" date="2025-09" db="UniProtKB">
        <authorList>
            <consortium name="Ensembl"/>
        </authorList>
    </citation>
    <scope>IDENTIFICATION</scope>
    <source>
        <strain evidence="12">HSOK</strain>
    </source>
</reference>
<reference evidence="12 13" key="2">
    <citation type="submission" date="2017-04" db="EMBL/GenBank/DDBJ databases">
        <title>CpG methylation of centromeres and impact of large insertions on vertebrate speciation.</title>
        <authorList>
            <person name="Ichikawa K."/>
            <person name="Yoshimura J."/>
            <person name="Morishita S."/>
        </authorList>
    </citation>
    <scope>NUCLEOTIDE SEQUENCE</scope>
    <source>
        <strain evidence="12 13">HSOK</strain>
    </source>
</reference>
<evidence type="ECO:0000256" key="1">
    <source>
        <dbReference type="ARBA" id="ARBA00004651"/>
    </source>
</evidence>
<dbReference type="InterPro" id="IPR000276">
    <property type="entry name" value="GPCR_Rhodpsn"/>
</dbReference>